<evidence type="ECO:0000256" key="4">
    <source>
        <dbReference type="ARBA" id="ARBA00022842"/>
    </source>
</evidence>
<dbReference type="InterPro" id="IPR032854">
    <property type="entry name" value="ALKBH3"/>
</dbReference>
<dbReference type="AlphaFoldDB" id="H6RF82"/>
<proteinExistence type="predicted"/>
<dbReference type="GO" id="GO:0051213">
    <property type="term" value="F:dioxygenase activity"/>
    <property type="evidence" value="ECO:0007669"/>
    <property type="project" value="UniProtKB-KW"/>
</dbReference>
<feature type="domain" description="Fe2OG dioxygenase" evidence="9">
    <location>
        <begin position="134"/>
        <end position="232"/>
    </location>
</feature>
<keyword evidence="4" id="KW-0460">Magnesium</keyword>
<dbReference type="InterPro" id="IPR005123">
    <property type="entry name" value="Oxoglu/Fe-dep_dioxygenase_dom"/>
</dbReference>
<dbReference type="FunFam" id="2.60.120.590:FF:000004">
    <property type="entry name" value="DNA oxidative demethylase ALKBH2"/>
    <property type="match status" value="1"/>
</dbReference>
<evidence type="ECO:0000256" key="2">
    <source>
        <dbReference type="ARBA" id="ARBA00022723"/>
    </source>
</evidence>
<evidence type="ECO:0000259" key="9">
    <source>
        <dbReference type="PROSITE" id="PS51471"/>
    </source>
</evidence>
<dbReference type="PANTHER" id="PTHR31212:SF4">
    <property type="entry name" value="ALPHA-KETOGLUTARATE-DEPENDENT DIOXYGENASE ALKB HOMOLOG 3"/>
    <property type="match status" value="1"/>
</dbReference>
<comment type="cofactor">
    <cofactor evidence="1">
        <name>Fe(2+)</name>
        <dbReference type="ChEBI" id="CHEBI:29033"/>
    </cofactor>
</comment>
<dbReference type="EMBL" id="FO117587">
    <property type="protein sequence ID" value="CCF99693.1"/>
    <property type="molecule type" value="Genomic_DNA"/>
</dbReference>
<dbReference type="EC" id="1.14.11.-" evidence="10"/>
<evidence type="ECO:0000313" key="10">
    <source>
        <dbReference type="EMBL" id="CCF99693.1"/>
    </source>
</evidence>
<evidence type="ECO:0000256" key="3">
    <source>
        <dbReference type="ARBA" id="ARBA00022763"/>
    </source>
</evidence>
<dbReference type="GO" id="GO:0046872">
    <property type="term" value="F:metal ion binding"/>
    <property type="evidence" value="ECO:0007669"/>
    <property type="project" value="UniProtKB-KW"/>
</dbReference>
<evidence type="ECO:0000256" key="1">
    <source>
        <dbReference type="ARBA" id="ARBA00001954"/>
    </source>
</evidence>
<name>H6RF82_9BACT</name>
<keyword evidence="8" id="KW-0234">DNA repair</keyword>
<dbReference type="GO" id="GO:0016705">
    <property type="term" value="F:oxidoreductase activity, acting on paired donors, with incorporation or reduction of molecular oxygen"/>
    <property type="evidence" value="ECO:0007669"/>
    <property type="project" value="UniProtKB-ARBA"/>
</dbReference>
<keyword evidence="7" id="KW-0408">Iron</keyword>
<keyword evidence="3" id="KW-0227">DNA damage</keyword>
<dbReference type="InterPro" id="IPR027450">
    <property type="entry name" value="AlkB-like"/>
</dbReference>
<keyword evidence="2" id="KW-0479">Metal-binding</keyword>
<dbReference type="GO" id="GO:0140097">
    <property type="term" value="F:catalytic activity, acting on DNA"/>
    <property type="evidence" value="ECO:0007669"/>
    <property type="project" value="UniProtKB-ARBA"/>
</dbReference>
<keyword evidence="5 10" id="KW-0223">Dioxygenase</keyword>
<dbReference type="PANTHER" id="PTHR31212">
    <property type="entry name" value="ALPHA-KETOGLUTARATE-DEPENDENT DIOXYGENASE ALKB HOMOLOG 3"/>
    <property type="match status" value="1"/>
</dbReference>
<dbReference type="Gene3D" id="2.60.120.590">
    <property type="entry name" value="Alpha-ketoglutarate-dependent dioxygenase AlkB-like"/>
    <property type="match status" value="1"/>
</dbReference>
<dbReference type="GO" id="GO:0032451">
    <property type="term" value="F:demethylase activity"/>
    <property type="evidence" value="ECO:0007669"/>
    <property type="project" value="UniProtKB-ARBA"/>
</dbReference>
<evidence type="ECO:0000256" key="7">
    <source>
        <dbReference type="ARBA" id="ARBA00023004"/>
    </source>
</evidence>
<reference evidence="10" key="2">
    <citation type="submission" date="2012-02" db="EMBL/GenBank/DDBJ databases">
        <authorList>
            <person name="Genoscope - CEA"/>
        </authorList>
    </citation>
    <scope>NUCLEOTIDE SEQUENCE</scope>
</reference>
<gene>
    <name evidence="10" type="ORF">VIS_S18BRA80020</name>
</gene>
<dbReference type="GO" id="GO:0006307">
    <property type="term" value="P:DNA alkylation repair"/>
    <property type="evidence" value="ECO:0007669"/>
    <property type="project" value="InterPro"/>
</dbReference>
<dbReference type="PROSITE" id="PS51471">
    <property type="entry name" value="FE2OG_OXY"/>
    <property type="match status" value="1"/>
</dbReference>
<dbReference type="GO" id="GO:0016787">
    <property type="term" value="F:hydrolase activity"/>
    <property type="evidence" value="ECO:0007669"/>
    <property type="project" value="UniProtKB-ARBA"/>
</dbReference>
<protein>
    <submittedName>
        <fullName evidence="10">2-oxoglutarate-dependent dioxygenase, alkylated DNA repair protein-like</fullName>
        <ecNumber evidence="10">1.14.11.-</ecNumber>
    </submittedName>
</protein>
<organism evidence="10">
    <name type="scientific">uncultured Flavobacteriia bacterium</name>
    <dbReference type="NCBI Taxonomy" id="212695"/>
    <lineage>
        <taxon>Bacteria</taxon>
        <taxon>Pseudomonadati</taxon>
        <taxon>Bacteroidota</taxon>
        <taxon>Flavobacteriia</taxon>
        <taxon>environmental samples</taxon>
    </lineage>
</organism>
<evidence type="ECO:0000256" key="8">
    <source>
        <dbReference type="ARBA" id="ARBA00023204"/>
    </source>
</evidence>
<keyword evidence="6 10" id="KW-0560">Oxidoreductase</keyword>
<dbReference type="SUPFAM" id="SSF51197">
    <property type="entry name" value="Clavaminate synthase-like"/>
    <property type="match status" value="1"/>
</dbReference>
<sequence length="239" mass="27496">MRDFFIFTKNNLPTTCVLFTKKKQLKTKTANAKTMLELFDDFIPKLPDATIKYYPNFINAKEADKLFELLIDQIPWRNDPITLFGKTYPQPRMTSLHGHTTDSYGYSNIVMQPNHMSKPLLDIEKKLKAFTDETFTTVLLNLYRNGNDSNGWHADNEKELGKNPVIASVSLGAPRFFSLKHNTKTSQRLKIELSHGSLLLMEGTTQHFWKHQIAKTAKVVAPRINLTFRKVLKEHSVGR</sequence>
<accession>H6RF82</accession>
<reference evidence="10" key="1">
    <citation type="journal article" date="2012" name="Environ. Microbiol.">
        <title>Genomic content of uncultured Bacteroidetes from contrasting oceanic provinces in the North Atlantic Ocean.</title>
        <authorList>
            <person name="Gomez-Pereira P.R."/>
            <person name="Schuler M."/>
            <person name="Fuchs B.M."/>
            <person name="Bennke C."/>
            <person name="Teeling H."/>
            <person name="Waldmann J."/>
            <person name="Richter M."/>
            <person name="Barbe V."/>
            <person name="Bataille E."/>
            <person name="Glockner F.O."/>
            <person name="Amann R."/>
        </authorList>
    </citation>
    <scope>NUCLEOTIDE SEQUENCE</scope>
</reference>
<evidence type="ECO:0000256" key="6">
    <source>
        <dbReference type="ARBA" id="ARBA00023002"/>
    </source>
</evidence>
<evidence type="ECO:0000256" key="5">
    <source>
        <dbReference type="ARBA" id="ARBA00022964"/>
    </source>
</evidence>
<dbReference type="InterPro" id="IPR037151">
    <property type="entry name" value="AlkB-like_sf"/>
</dbReference>
<dbReference type="Pfam" id="PF13532">
    <property type="entry name" value="2OG-FeII_Oxy_2"/>
    <property type="match status" value="1"/>
</dbReference>